<protein>
    <submittedName>
        <fullName evidence="1">Uncharacterized protein</fullName>
    </submittedName>
</protein>
<proteinExistence type="predicted"/>
<dbReference type="AlphaFoldDB" id="W9QBD7"/>
<evidence type="ECO:0000313" key="2">
    <source>
        <dbReference type="Proteomes" id="UP000030645"/>
    </source>
</evidence>
<dbReference type="EMBL" id="KE343277">
    <property type="protein sequence ID" value="EXB21434.1"/>
    <property type="molecule type" value="Genomic_DNA"/>
</dbReference>
<sequence>MNLTTKQPVAFTCKAWGIRATDLNQGVVYGDKTEEIEMHEELCNRLDYDDVFGTALRMGNGYHSHFNSAICFLMIRLLN</sequence>
<name>W9QBD7_9ROSA</name>
<organism evidence="1 2">
    <name type="scientific">Morus notabilis</name>
    <dbReference type="NCBI Taxonomy" id="981085"/>
    <lineage>
        <taxon>Eukaryota</taxon>
        <taxon>Viridiplantae</taxon>
        <taxon>Streptophyta</taxon>
        <taxon>Embryophyta</taxon>
        <taxon>Tracheophyta</taxon>
        <taxon>Spermatophyta</taxon>
        <taxon>Magnoliopsida</taxon>
        <taxon>eudicotyledons</taxon>
        <taxon>Gunneridae</taxon>
        <taxon>Pentapetalae</taxon>
        <taxon>rosids</taxon>
        <taxon>fabids</taxon>
        <taxon>Rosales</taxon>
        <taxon>Moraceae</taxon>
        <taxon>Moreae</taxon>
        <taxon>Morus</taxon>
    </lineage>
</organism>
<keyword evidence="2" id="KW-1185">Reference proteome</keyword>
<reference evidence="2" key="1">
    <citation type="submission" date="2013-01" db="EMBL/GenBank/DDBJ databases">
        <title>Draft Genome Sequence of a Mulberry Tree, Morus notabilis C.K. Schneid.</title>
        <authorList>
            <person name="He N."/>
            <person name="Zhao S."/>
        </authorList>
    </citation>
    <scope>NUCLEOTIDE SEQUENCE</scope>
</reference>
<gene>
    <name evidence="1" type="ORF">L484_001420</name>
</gene>
<dbReference type="Gene3D" id="3.90.25.10">
    <property type="entry name" value="UDP-galactose 4-epimerase, domain 1"/>
    <property type="match status" value="1"/>
</dbReference>
<evidence type="ECO:0000313" key="1">
    <source>
        <dbReference type="EMBL" id="EXB21434.1"/>
    </source>
</evidence>
<dbReference type="eggNOG" id="KOG1371">
    <property type="taxonomic scope" value="Eukaryota"/>
</dbReference>
<dbReference type="Proteomes" id="UP000030645">
    <property type="component" value="Unassembled WGS sequence"/>
</dbReference>
<accession>W9QBD7</accession>
<dbReference type="STRING" id="981085.W9QBD7"/>